<dbReference type="EMBL" id="JABEZV010449234">
    <property type="protein sequence ID" value="MBA0731287.1"/>
    <property type="molecule type" value="Genomic_DNA"/>
</dbReference>
<evidence type="ECO:0000256" key="1">
    <source>
        <dbReference type="SAM" id="MobiDB-lite"/>
    </source>
</evidence>
<evidence type="ECO:0008006" key="4">
    <source>
        <dbReference type="Google" id="ProtNLM"/>
    </source>
</evidence>
<name>A0A7J9B4K9_9ROSI</name>
<sequence>MRRNGVELVKSKAQTNIDKEESQTNLRDESRQLGHKRKERVCEEESMRDGMGRFKTWIVGGDFNDILNNSEKEGGRRKLKISMDEFCNILEEFNLTDVKLAMVGAHRLTTERVTGLSKRDTNGSKPKEKSNDPRVWFRYDIYWVKEQEVRDIITSICPMRRAICWRRWS</sequence>
<keyword evidence="3" id="KW-1185">Reference proteome</keyword>
<evidence type="ECO:0000313" key="3">
    <source>
        <dbReference type="Proteomes" id="UP000593574"/>
    </source>
</evidence>
<protein>
    <recommendedName>
        <fullName evidence="4">Endonuclease/exonuclease/phosphatase</fullName>
    </recommendedName>
</protein>
<evidence type="ECO:0000313" key="2">
    <source>
        <dbReference type="EMBL" id="MBA0731287.1"/>
    </source>
</evidence>
<accession>A0A7J9B4K9</accession>
<dbReference type="InterPro" id="IPR036691">
    <property type="entry name" value="Endo/exonu/phosph_ase_sf"/>
</dbReference>
<dbReference type="SUPFAM" id="SSF56219">
    <property type="entry name" value="DNase I-like"/>
    <property type="match status" value="1"/>
</dbReference>
<feature type="compositionally biased region" description="Basic and acidic residues" evidence="1">
    <location>
        <begin position="17"/>
        <end position="32"/>
    </location>
</feature>
<dbReference type="Proteomes" id="UP000593574">
    <property type="component" value="Unassembled WGS sequence"/>
</dbReference>
<feature type="region of interest" description="Disordered" evidence="1">
    <location>
        <begin position="1"/>
        <end position="44"/>
    </location>
</feature>
<reference evidence="2 3" key="1">
    <citation type="journal article" date="2019" name="Genome Biol. Evol.">
        <title>Insights into the evolution of the New World diploid cottons (Gossypium, subgenus Houzingenia) based on genome sequencing.</title>
        <authorList>
            <person name="Grover C.E."/>
            <person name="Arick M.A. 2nd"/>
            <person name="Thrash A."/>
            <person name="Conover J.L."/>
            <person name="Sanders W.S."/>
            <person name="Peterson D.G."/>
            <person name="Frelichowski J.E."/>
            <person name="Scheffler J.A."/>
            <person name="Scheffler B.E."/>
            <person name="Wendel J.F."/>
        </authorList>
    </citation>
    <scope>NUCLEOTIDE SEQUENCE [LARGE SCALE GENOMIC DNA]</scope>
    <source>
        <strain evidence="2">4</strain>
        <tissue evidence="2">Leaf</tissue>
    </source>
</reference>
<gene>
    <name evidence="2" type="ORF">Golax_020646</name>
</gene>
<dbReference type="AlphaFoldDB" id="A0A7J9B4K9"/>
<organism evidence="2 3">
    <name type="scientific">Gossypium laxum</name>
    <dbReference type="NCBI Taxonomy" id="34288"/>
    <lineage>
        <taxon>Eukaryota</taxon>
        <taxon>Viridiplantae</taxon>
        <taxon>Streptophyta</taxon>
        <taxon>Embryophyta</taxon>
        <taxon>Tracheophyta</taxon>
        <taxon>Spermatophyta</taxon>
        <taxon>Magnoliopsida</taxon>
        <taxon>eudicotyledons</taxon>
        <taxon>Gunneridae</taxon>
        <taxon>Pentapetalae</taxon>
        <taxon>rosids</taxon>
        <taxon>malvids</taxon>
        <taxon>Malvales</taxon>
        <taxon>Malvaceae</taxon>
        <taxon>Malvoideae</taxon>
        <taxon>Gossypium</taxon>
    </lineage>
</organism>
<proteinExistence type="predicted"/>
<comment type="caution">
    <text evidence="2">The sequence shown here is derived from an EMBL/GenBank/DDBJ whole genome shotgun (WGS) entry which is preliminary data.</text>
</comment>